<keyword evidence="2 4" id="KW-0378">Hydrolase</keyword>
<dbReference type="SUPFAM" id="SSF51126">
    <property type="entry name" value="Pectin lyase-like"/>
    <property type="match status" value="1"/>
</dbReference>
<dbReference type="SMART" id="SM00710">
    <property type="entry name" value="PbH1"/>
    <property type="match status" value="4"/>
</dbReference>
<keyword evidence="3 4" id="KW-0326">Glycosidase</keyword>
<comment type="similarity">
    <text evidence="1 4">Belongs to the glycosyl hydrolase 28 family.</text>
</comment>
<organism evidence="7 8">
    <name type="scientific">Nibricoccus aquaticus</name>
    <dbReference type="NCBI Taxonomy" id="2576891"/>
    <lineage>
        <taxon>Bacteria</taxon>
        <taxon>Pseudomonadati</taxon>
        <taxon>Verrucomicrobiota</taxon>
        <taxon>Opitutia</taxon>
        <taxon>Opitutales</taxon>
        <taxon>Opitutaceae</taxon>
        <taxon>Nibricoccus</taxon>
    </lineage>
</organism>
<name>A0A290QH51_9BACT</name>
<evidence type="ECO:0000256" key="6">
    <source>
        <dbReference type="SAM" id="SignalP"/>
    </source>
</evidence>
<evidence type="ECO:0000256" key="4">
    <source>
        <dbReference type="RuleBase" id="RU361169"/>
    </source>
</evidence>
<protein>
    <recommendedName>
        <fullName evidence="9">Pectate lyase superfamily protein domain-containing protein</fullName>
    </recommendedName>
</protein>
<dbReference type="InterPro" id="IPR011050">
    <property type="entry name" value="Pectin_lyase_fold/virulence"/>
</dbReference>
<dbReference type="InterPro" id="IPR000743">
    <property type="entry name" value="Glyco_hydro_28"/>
</dbReference>
<dbReference type="PANTHER" id="PTHR33886">
    <property type="entry name" value="UNSATURATED RHAMNOGALACTURONAN HYDROLASE (EUROFUNG)"/>
    <property type="match status" value="1"/>
</dbReference>
<dbReference type="GO" id="GO:0005975">
    <property type="term" value="P:carbohydrate metabolic process"/>
    <property type="evidence" value="ECO:0007669"/>
    <property type="project" value="InterPro"/>
</dbReference>
<feature type="region of interest" description="Disordered" evidence="5">
    <location>
        <begin position="433"/>
        <end position="452"/>
    </location>
</feature>
<dbReference type="Proteomes" id="UP000217265">
    <property type="component" value="Chromosome"/>
</dbReference>
<dbReference type="OrthoDB" id="182481at2"/>
<dbReference type="InterPro" id="IPR006626">
    <property type="entry name" value="PbH1"/>
</dbReference>
<dbReference type="KEGG" id="vbh:CMV30_12320"/>
<dbReference type="PROSITE" id="PS00502">
    <property type="entry name" value="POLYGALACTURONASE"/>
    <property type="match status" value="1"/>
</dbReference>
<feature type="compositionally biased region" description="Low complexity" evidence="5">
    <location>
        <begin position="433"/>
        <end position="451"/>
    </location>
</feature>
<reference evidence="7 8" key="1">
    <citation type="submission" date="2017-09" db="EMBL/GenBank/DDBJ databases">
        <title>Complete genome sequence of Verrucomicrobial strain HZ-65, isolated from freshwater.</title>
        <authorList>
            <person name="Choi A."/>
        </authorList>
    </citation>
    <scope>NUCLEOTIDE SEQUENCE [LARGE SCALE GENOMIC DNA]</scope>
    <source>
        <strain evidence="7 8">HZ-65</strain>
    </source>
</reference>
<dbReference type="InterPro" id="IPR052043">
    <property type="entry name" value="PolySaccharide_Degr_Enz"/>
</dbReference>
<evidence type="ECO:0000256" key="3">
    <source>
        <dbReference type="ARBA" id="ARBA00023295"/>
    </source>
</evidence>
<keyword evidence="8" id="KW-1185">Reference proteome</keyword>
<dbReference type="Gene3D" id="2.160.20.10">
    <property type="entry name" value="Single-stranded right-handed beta-helix, Pectin lyase-like"/>
    <property type="match status" value="1"/>
</dbReference>
<evidence type="ECO:0008006" key="9">
    <source>
        <dbReference type="Google" id="ProtNLM"/>
    </source>
</evidence>
<evidence type="ECO:0000256" key="1">
    <source>
        <dbReference type="ARBA" id="ARBA00008834"/>
    </source>
</evidence>
<evidence type="ECO:0000256" key="5">
    <source>
        <dbReference type="SAM" id="MobiDB-lite"/>
    </source>
</evidence>
<accession>A0A290QH51</accession>
<dbReference type="PANTHER" id="PTHR33886:SF8">
    <property type="entry name" value="UNSATURATED RHAMNOGALACTURONAN HYDROLASE (EUROFUNG)"/>
    <property type="match status" value="1"/>
</dbReference>
<gene>
    <name evidence="7" type="ORF">CMV30_12320</name>
</gene>
<feature type="chain" id="PRO_5012787165" description="Pectate lyase superfamily protein domain-containing protein" evidence="6">
    <location>
        <begin position="26"/>
        <end position="917"/>
    </location>
</feature>
<dbReference type="AlphaFoldDB" id="A0A290QH51"/>
<proteinExistence type="inferred from homology"/>
<dbReference type="SUPFAM" id="SSF48208">
    <property type="entry name" value="Six-hairpin glycosidases"/>
    <property type="match status" value="1"/>
</dbReference>
<dbReference type="EMBL" id="CP023344">
    <property type="protein sequence ID" value="ATC64678.1"/>
    <property type="molecule type" value="Genomic_DNA"/>
</dbReference>
<keyword evidence="6" id="KW-0732">Signal</keyword>
<sequence length="917" mass="100697">MPAAHFTRTLRTAFFTLGALFCAQAAPIAAAQPPATFGDTSPLVWSARLGNSEIARLGTKMAYPAAKWDYANFLFLNSLLSLDTHLGQDRYLPWVKGTIDSFLSADGRTIQHYKLAEYNIDHVAPAKAVFALYHRTKDARYRGTLDVIREHLKTHPRTKEGGFWHKNRYPHQMWLDGLFMGSPFYAEYGRTFNEPAIFDDVAQQIRLVAKQTYDEKTGLFYHAWDESREQSWANKTTGLSPNFWSRAIGWYAMALVDAYDYFPADHKARPEIAAIFKKLADGVIKYQDPATGVWWQVTDQGSRKGNYLEATASSMFVYSIAKAINQGILPRDAYLPAVIKGYDGIIREFIRTDSEGRTKLTRCCKVAGLGYGRDGSFEYYISEPIVDNDAKGTGPFVFAGIELDRLLTINAPASAIPAPTPVSVKIFASTKTPTTSSSSAQPGSPASASNPTASLAHTFADDAARKAWTEEMPAILARIKAPTFPKREFSIVAHGAPTDGKGDSTEAIRKAIEACNAAGGGVVLIPAGTFYTGAVHLKSNVNLHLDEGAKLLFLTDPKLYPTVFTRWEGVECMNFSPLIYAFEQENVAITGKGTIDGQADYSNWWGWVKLDANTKPEVPLARASRNRLMAQANDNSLPNDRVYGPGEYLRPPLIQFYRCKNILIEDVTLLRSPFWVIHPVLSQNITVRGVTIISHGANSDGCDPESCRDILIENTKFDTGDDCIAIKSGRNNDGRRLGIPTENIIIRDSEFKDGHGGVVLGSECSGGIRNVFAENLTMDSPNLDRALRFKNNAVRGGILENVHMRNVQIGQVAESVLTIDLLYEEGAKGAHKAVVRNVSMNNITSTGSPRVMFVRSFPGAEIDDIRIANSTFSGITMTEVLQHTGKITLDNVNIIPAKTARAANSVPPPAAPPAPPK</sequence>
<evidence type="ECO:0000256" key="2">
    <source>
        <dbReference type="ARBA" id="ARBA00022801"/>
    </source>
</evidence>
<dbReference type="Pfam" id="PF00295">
    <property type="entry name" value="Glyco_hydro_28"/>
    <property type="match status" value="1"/>
</dbReference>
<evidence type="ECO:0000313" key="8">
    <source>
        <dbReference type="Proteomes" id="UP000217265"/>
    </source>
</evidence>
<dbReference type="Gene3D" id="1.50.10.10">
    <property type="match status" value="1"/>
</dbReference>
<dbReference type="InterPro" id="IPR010905">
    <property type="entry name" value="Glyco_hydro_88"/>
</dbReference>
<evidence type="ECO:0000313" key="7">
    <source>
        <dbReference type="EMBL" id="ATC64678.1"/>
    </source>
</evidence>
<dbReference type="InterPro" id="IPR008928">
    <property type="entry name" value="6-hairpin_glycosidase_sf"/>
</dbReference>
<dbReference type="GO" id="GO:0004650">
    <property type="term" value="F:polygalacturonase activity"/>
    <property type="evidence" value="ECO:0007669"/>
    <property type="project" value="InterPro"/>
</dbReference>
<dbReference type="InterPro" id="IPR012334">
    <property type="entry name" value="Pectin_lyas_fold"/>
</dbReference>
<dbReference type="RefSeq" id="WP_096056309.1">
    <property type="nucleotide sequence ID" value="NZ_CP023344.1"/>
</dbReference>
<dbReference type="InterPro" id="IPR012341">
    <property type="entry name" value="6hp_glycosidase-like_sf"/>
</dbReference>
<dbReference type="Pfam" id="PF07470">
    <property type="entry name" value="Glyco_hydro_88"/>
    <property type="match status" value="1"/>
</dbReference>
<feature type="signal peptide" evidence="6">
    <location>
        <begin position="1"/>
        <end position="25"/>
    </location>
</feature>